<dbReference type="EMBL" id="AGDV01000021">
    <property type="protein sequence ID" value="EMB30459.1"/>
    <property type="molecule type" value="Genomic_DNA"/>
</dbReference>
<proteinExistence type="predicted"/>
<dbReference type="HOGENOM" id="CLU_466864_0_0_12"/>
<dbReference type="Proteomes" id="UP000011705">
    <property type="component" value="Chromosome"/>
</dbReference>
<name>A0A0E2E1U0_TREDN</name>
<keyword evidence="1" id="KW-0732">Signal</keyword>
<accession>A0A0E2E1U0</accession>
<evidence type="ECO:0008006" key="3">
    <source>
        <dbReference type="Google" id="ProtNLM"/>
    </source>
</evidence>
<protein>
    <recommendedName>
        <fullName evidence="3">Serine protease</fullName>
    </recommendedName>
</protein>
<sequence>MKKIFIFLCFSVLNFLCFADLRDYVCIVRPNYKEDVVDCVNEAADTLEDMGYADFAEIFKLRVEKDNSFGSGFIYIFNGKSYVVTNNHVCAYADSVSIEMMDADGKTIKKVENCKIIANSAEDDLAIAEIPADAGIKKGLGLYQGALREGIDVWSAGYPGLGGKPSWQLGKGTLTNKKIKFDDPLYPKGSFFLQHSAPIDAGNSGGPLLVTSKNGAEGYEVIGVNKAKARKRETTNFAIPFSTVNSFFKLGFSNLNAAETEKMLEKAEAVFLEQASYPKETLSDEKEVEDRLRRIYTLASFISTDYAKKNGLDKLKDALLRGPSYVRDALIERIIFSFPIDSLKFAVAYNLEKDINDYKTFSSVENMSDSKNAGGKYIVFKNNNEDKLYSLWIVENKNWRISDFSLNNELTDEKVGEASKNKQEKKKNREKKSGNSSAILFASPYNSMPFIEYNGIFSPYGLYSGGSIGSIWNYRFFGFGVMLNINQRHKFPNKRSKFKESEFKDSGFFSFFDSIAGSVLAFIEPNLPISVNNKVTIMPYLQTGVGLGTPMFSSDFIGLHVKISPGIRFVFDINGKKLMIGAAYAGRYAKFNKDRMFLHGFGVSIGYSF</sequence>
<feature type="signal peptide" evidence="1">
    <location>
        <begin position="1"/>
        <end position="19"/>
    </location>
</feature>
<comment type="caution">
    <text evidence="2">The sequence shown here is derived from an EMBL/GenBank/DDBJ whole genome shotgun (WGS) entry which is preliminary data.</text>
</comment>
<dbReference type="PATRIC" id="fig|999432.5.peg.2226"/>
<dbReference type="PANTHER" id="PTHR43019">
    <property type="entry name" value="SERINE ENDOPROTEASE DEGS"/>
    <property type="match status" value="1"/>
</dbReference>
<dbReference type="InterPro" id="IPR043504">
    <property type="entry name" value="Peptidase_S1_PA_chymotrypsin"/>
</dbReference>
<reference evidence="2" key="1">
    <citation type="submission" date="2012-01" db="EMBL/GenBank/DDBJ databases">
        <title>The Genome Sequence of Treponema denticola H-22.</title>
        <authorList>
            <consortium name="The Broad Institute Genome Sequencing Platform"/>
            <person name="Earl A."/>
            <person name="Ward D."/>
            <person name="Feldgarden M."/>
            <person name="Gevers D."/>
            <person name="Blanton J.M."/>
            <person name="Fenno C.J."/>
            <person name="Baranova O.V."/>
            <person name="Mathney J."/>
            <person name="Dewhirst F.E."/>
            <person name="Izard J."/>
            <person name="Young S.K."/>
            <person name="Zeng Q."/>
            <person name="Gargeya S."/>
            <person name="Fitzgerald M."/>
            <person name="Haas B."/>
            <person name="Abouelleil A."/>
            <person name="Alvarado L."/>
            <person name="Arachchi H.M."/>
            <person name="Berlin A."/>
            <person name="Chapman S.B."/>
            <person name="Gearin G."/>
            <person name="Goldberg J."/>
            <person name="Griggs A."/>
            <person name="Gujja S."/>
            <person name="Hansen M."/>
            <person name="Heiman D."/>
            <person name="Howarth C."/>
            <person name="Larimer J."/>
            <person name="Lui A."/>
            <person name="MacDonald P.J.P."/>
            <person name="McCowen C."/>
            <person name="Montmayeur A."/>
            <person name="Murphy C."/>
            <person name="Neiman D."/>
            <person name="Pearson M."/>
            <person name="Priest M."/>
            <person name="Roberts A."/>
            <person name="Saif S."/>
            <person name="Shea T."/>
            <person name="Sisk P."/>
            <person name="Stolte C."/>
            <person name="Sykes S."/>
            <person name="Wortman J."/>
            <person name="Nusbaum C."/>
            <person name="Birren B."/>
        </authorList>
    </citation>
    <scope>NUCLEOTIDE SEQUENCE [LARGE SCALE GENOMIC DNA]</scope>
    <source>
        <strain evidence="2">H-22</strain>
    </source>
</reference>
<feature type="chain" id="PRO_5002393353" description="Serine protease" evidence="1">
    <location>
        <begin position="20"/>
        <end position="609"/>
    </location>
</feature>
<dbReference type="Pfam" id="PF13365">
    <property type="entry name" value="Trypsin_2"/>
    <property type="match status" value="1"/>
</dbReference>
<evidence type="ECO:0000256" key="1">
    <source>
        <dbReference type="SAM" id="SignalP"/>
    </source>
</evidence>
<dbReference type="InterPro" id="IPR009003">
    <property type="entry name" value="Peptidase_S1_PA"/>
</dbReference>
<organism evidence="2">
    <name type="scientific">Treponema denticola H-22</name>
    <dbReference type="NCBI Taxonomy" id="999432"/>
    <lineage>
        <taxon>Bacteria</taxon>
        <taxon>Pseudomonadati</taxon>
        <taxon>Spirochaetota</taxon>
        <taxon>Spirochaetia</taxon>
        <taxon>Spirochaetales</taxon>
        <taxon>Treponemataceae</taxon>
        <taxon>Treponema</taxon>
    </lineage>
</organism>
<gene>
    <name evidence="2" type="ORF">HMPREF9726_02144</name>
</gene>
<dbReference type="SUPFAM" id="SSF50494">
    <property type="entry name" value="Trypsin-like serine proteases"/>
    <property type="match status" value="1"/>
</dbReference>
<dbReference type="PANTHER" id="PTHR43019:SF23">
    <property type="entry name" value="PROTEASE DO-LIKE 5, CHLOROPLASTIC"/>
    <property type="match status" value="1"/>
</dbReference>
<dbReference type="Gene3D" id="2.40.10.10">
    <property type="entry name" value="Trypsin-like serine proteases"/>
    <property type="match status" value="2"/>
</dbReference>
<evidence type="ECO:0000313" key="2">
    <source>
        <dbReference type="EMBL" id="EMB30459.1"/>
    </source>
</evidence>
<dbReference type="RefSeq" id="WP_002685571.1">
    <property type="nucleotide sequence ID" value="NZ_CM001795.1"/>
</dbReference>
<dbReference type="AlphaFoldDB" id="A0A0E2E1U0"/>